<dbReference type="SUPFAM" id="SSF48403">
    <property type="entry name" value="Ankyrin repeat"/>
    <property type="match status" value="1"/>
</dbReference>
<accession>A0A481ZAL8</accession>
<evidence type="ECO:0000313" key="1">
    <source>
        <dbReference type="EMBL" id="QBK92954.1"/>
    </source>
</evidence>
<dbReference type="InterPro" id="IPR036770">
    <property type="entry name" value="Ankyrin_rpt-contain_sf"/>
</dbReference>
<organism evidence="1">
    <name type="scientific">Pithovirus LCPAC403</name>
    <dbReference type="NCBI Taxonomy" id="2506596"/>
    <lineage>
        <taxon>Viruses</taxon>
        <taxon>Pithoviruses</taxon>
    </lineage>
</organism>
<reference evidence="1" key="1">
    <citation type="journal article" date="2019" name="MBio">
        <title>Virus Genomes from Deep Sea Sediments Expand the Ocean Megavirome and Support Independent Origins of Viral Gigantism.</title>
        <authorList>
            <person name="Backstrom D."/>
            <person name="Yutin N."/>
            <person name="Jorgensen S.L."/>
            <person name="Dharamshi J."/>
            <person name="Homa F."/>
            <person name="Zaremba-Niedwiedzka K."/>
            <person name="Spang A."/>
            <person name="Wolf Y.I."/>
            <person name="Koonin E.V."/>
            <person name="Ettema T.J."/>
        </authorList>
    </citation>
    <scope>NUCLEOTIDE SEQUENCE</scope>
</reference>
<evidence type="ECO:0008006" key="2">
    <source>
        <dbReference type="Google" id="ProtNLM"/>
    </source>
</evidence>
<dbReference type="EMBL" id="MK500588">
    <property type="protein sequence ID" value="QBK92954.1"/>
    <property type="molecule type" value="Genomic_DNA"/>
</dbReference>
<sequence length="224" mass="26169">MILFIIFLGIGITDGRCELLKEWTCATVDDEVEVCEQLIELKCDETQECEKIVGQSCITIDDDVWKCELFLTDSFFSNIKEWKCVGKDGEARKYERLVEWECVTTDDEAEKCEQLVEWRLKSVTHLLVREIDNKNLRGMEDLASYIHYSCFSGNFDIVIYIESRDYHFWELWNNCAIGAAKGNMQNQKVLVILQKKGHLEIFKYVVSQGYVDWNYYTKSAEDGD</sequence>
<name>A0A481ZAL8_9VIRU</name>
<protein>
    <recommendedName>
        <fullName evidence="2">Ankyrin repeat protein</fullName>
    </recommendedName>
</protein>
<gene>
    <name evidence="1" type="ORF">LCPAC403_00880</name>
</gene>
<proteinExistence type="predicted"/>